<gene>
    <name evidence="1" type="ORF">SAMN04488519_11198</name>
</gene>
<keyword evidence="2" id="KW-1185">Reference proteome</keyword>
<proteinExistence type="predicted"/>
<dbReference type="EMBL" id="FOVW01000011">
    <property type="protein sequence ID" value="SFO68268.1"/>
    <property type="molecule type" value="Genomic_DNA"/>
</dbReference>
<name>A0A1I5J5Z9_9BACT</name>
<evidence type="ECO:0000313" key="1">
    <source>
        <dbReference type="EMBL" id="SFO68268.1"/>
    </source>
</evidence>
<dbReference type="Proteomes" id="UP000199564">
    <property type="component" value="Unassembled WGS sequence"/>
</dbReference>
<sequence length="49" mass="5923">MNGDAKNKKKSHLLRLRKWDLKEQIRLFVSQGFDRVKFTRFESREVTGQ</sequence>
<protein>
    <submittedName>
        <fullName evidence="1">Uncharacterized protein</fullName>
    </submittedName>
</protein>
<evidence type="ECO:0000313" key="2">
    <source>
        <dbReference type="Proteomes" id="UP000199564"/>
    </source>
</evidence>
<accession>A0A1I5J5Z9</accession>
<reference evidence="2" key="1">
    <citation type="submission" date="2016-10" db="EMBL/GenBank/DDBJ databases">
        <authorList>
            <person name="Varghese N."/>
            <person name="Submissions S."/>
        </authorList>
    </citation>
    <scope>NUCLEOTIDE SEQUENCE [LARGE SCALE GENOMIC DNA]</scope>
    <source>
        <strain evidence="2">DSM 15282</strain>
    </source>
</reference>
<organism evidence="1 2">
    <name type="scientific">Algoriphagus ornithinivorans</name>
    <dbReference type="NCBI Taxonomy" id="226506"/>
    <lineage>
        <taxon>Bacteria</taxon>
        <taxon>Pseudomonadati</taxon>
        <taxon>Bacteroidota</taxon>
        <taxon>Cytophagia</taxon>
        <taxon>Cytophagales</taxon>
        <taxon>Cyclobacteriaceae</taxon>
        <taxon>Algoriphagus</taxon>
    </lineage>
</organism>
<dbReference type="AlphaFoldDB" id="A0A1I5J5Z9"/>